<organism evidence="1 2">
    <name type="scientific">Trifolium medium</name>
    <dbReference type="NCBI Taxonomy" id="97028"/>
    <lineage>
        <taxon>Eukaryota</taxon>
        <taxon>Viridiplantae</taxon>
        <taxon>Streptophyta</taxon>
        <taxon>Embryophyta</taxon>
        <taxon>Tracheophyta</taxon>
        <taxon>Spermatophyta</taxon>
        <taxon>Magnoliopsida</taxon>
        <taxon>eudicotyledons</taxon>
        <taxon>Gunneridae</taxon>
        <taxon>Pentapetalae</taxon>
        <taxon>rosids</taxon>
        <taxon>fabids</taxon>
        <taxon>Fabales</taxon>
        <taxon>Fabaceae</taxon>
        <taxon>Papilionoideae</taxon>
        <taxon>50 kb inversion clade</taxon>
        <taxon>NPAAA clade</taxon>
        <taxon>Hologalegina</taxon>
        <taxon>IRL clade</taxon>
        <taxon>Trifolieae</taxon>
        <taxon>Trifolium</taxon>
    </lineage>
</organism>
<proteinExistence type="predicted"/>
<comment type="caution">
    <text evidence="1">The sequence shown here is derived from an EMBL/GenBank/DDBJ whole genome shotgun (WGS) entry which is preliminary data.</text>
</comment>
<evidence type="ECO:0000313" key="1">
    <source>
        <dbReference type="EMBL" id="MCI78925.1"/>
    </source>
</evidence>
<gene>
    <name evidence="1" type="ORF">A2U01_0100196</name>
</gene>
<feature type="non-terminal residue" evidence="1">
    <location>
        <position position="71"/>
    </location>
</feature>
<dbReference type="Proteomes" id="UP000265520">
    <property type="component" value="Unassembled WGS sequence"/>
</dbReference>
<sequence>MHQCPDKQLRVIVVEDEEDEEGEAKMLAVEVDGVEEDEVGEMSLLNLNHIAHENHQTVKFQGLIHGVPVLV</sequence>
<dbReference type="AlphaFoldDB" id="A0A392UW30"/>
<accession>A0A392UW30</accession>
<reference evidence="1 2" key="1">
    <citation type="journal article" date="2018" name="Front. Plant Sci.">
        <title>Red Clover (Trifolium pratense) and Zigzag Clover (T. medium) - A Picture of Genomic Similarities and Differences.</title>
        <authorList>
            <person name="Dluhosova J."/>
            <person name="Istvanek J."/>
            <person name="Nedelnik J."/>
            <person name="Repkova J."/>
        </authorList>
    </citation>
    <scope>NUCLEOTIDE SEQUENCE [LARGE SCALE GENOMIC DNA]</scope>
    <source>
        <strain evidence="2">cv. 10/8</strain>
        <tissue evidence="1">Leaf</tissue>
    </source>
</reference>
<keyword evidence="2" id="KW-1185">Reference proteome</keyword>
<dbReference type="EMBL" id="LXQA010961930">
    <property type="protein sequence ID" value="MCI78925.1"/>
    <property type="molecule type" value="Genomic_DNA"/>
</dbReference>
<evidence type="ECO:0000313" key="2">
    <source>
        <dbReference type="Proteomes" id="UP000265520"/>
    </source>
</evidence>
<protein>
    <submittedName>
        <fullName evidence="1">Uncharacterized protein</fullName>
    </submittedName>
</protein>
<name>A0A392UW30_9FABA</name>